<dbReference type="Proteomes" id="UP000189777">
    <property type="component" value="Unassembled WGS sequence"/>
</dbReference>
<organism evidence="3 4">
    <name type="scientific">Krasilnikoviella flava</name>
    <dbReference type="NCBI Taxonomy" id="526729"/>
    <lineage>
        <taxon>Bacteria</taxon>
        <taxon>Bacillati</taxon>
        <taxon>Actinomycetota</taxon>
        <taxon>Actinomycetes</taxon>
        <taxon>Micrococcales</taxon>
        <taxon>Promicromonosporaceae</taxon>
        <taxon>Krasilnikoviella</taxon>
    </lineage>
</organism>
<name>A0A1T5LUN1_9MICO</name>
<evidence type="ECO:0000256" key="1">
    <source>
        <dbReference type="ARBA" id="ARBA00008903"/>
    </source>
</evidence>
<dbReference type="RefSeq" id="WP_217700856.1">
    <property type="nucleotide sequence ID" value="NZ_FUZQ01000007.1"/>
</dbReference>
<dbReference type="InterPro" id="IPR023401">
    <property type="entry name" value="ODC_N"/>
</dbReference>
<dbReference type="GO" id="GO:0016491">
    <property type="term" value="F:oxidoreductase activity"/>
    <property type="evidence" value="ECO:0007669"/>
    <property type="project" value="UniProtKB-ARBA"/>
</dbReference>
<dbReference type="GO" id="GO:0005737">
    <property type="term" value="C:cytoplasm"/>
    <property type="evidence" value="ECO:0007669"/>
    <property type="project" value="TreeGrafter"/>
</dbReference>
<dbReference type="FunFam" id="3.40.50.720:FF:000311">
    <property type="entry name" value="Ornithine cyclodeaminase"/>
    <property type="match status" value="1"/>
</dbReference>
<evidence type="ECO:0000313" key="3">
    <source>
        <dbReference type="EMBL" id="SKC79564.1"/>
    </source>
</evidence>
<dbReference type="PANTHER" id="PTHR13812:SF19">
    <property type="entry name" value="KETIMINE REDUCTASE MU-CRYSTALLIN"/>
    <property type="match status" value="1"/>
</dbReference>
<dbReference type="Gene3D" id="3.30.1780.10">
    <property type="entry name" value="ornithine cyclodeaminase, domain 1"/>
    <property type="match status" value="1"/>
</dbReference>
<dbReference type="STRING" id="526729.SAMN04324258_3970"/>
<feature type="region of interest" description="Disordered" evidence="2">
    <location>
        <begin position="1"/>
        <end position="20"/>
    </location>
</feature>
<dbReference type="GO" id="GO:0019752">
    <property type="term" value="P:carboxylic acid metabolic process"/>
    <property type="evidence" value="ECO:0007669"/>
    <property type="project" value="UniProtKB-ARBA"/>
</dbReference>
<proteinExistence type="inferred from homology"/>
<dbReference type="PIRSF" id="PIRSF001439">
    <property type="entry name" value="CryM"/>
    <property type="match status" value="1"/>
</dbReference>
<dbReference type="InterPro" id="IPR003462">
    <property type="entry name" value="ODC_Mu_crystall"/>
</dbReference>
<protein>
    <submittedName>
        <fullName evidence="3">Ornithine cyclodeaminase</fullName>
    </submittedName>
</protein>
<sequence length="356" mass="36426">MSAVTPCRAGPDIAPTSDLPTDLAGAPVPLVLSRSDLTGLVTPGEVVDLVEQAFADLADRVAAQAPLTVAALDPAAHFLPMTAVSGRAGLAGSKLLADVPGNRDRGLPAQRSVLVLVDSVTGAPVAVLDGAVPTRLRTAAASAVATRWLAHEDARVLGLVGAGALALEHVRALAEVRPLERVLVWSRTAERVAAFAALVAEHRPDLTVEAVGSPEAAVRPADIVCTLTPARDPLVQGAWFTPGLHVNVVGAPPRPDHREVDGAAMARSRVVVDSVATALHESGDALLAIAEGAIDTDACRLELGDVVTGRETGRRAPDEVTLFDSVGLGLLDVALGAVLVERARATGRGVAVDLAA</sequence>
<comment type="similarity">
    <text evidence="1">Belongs to the ornithine cyclodeaminase/mu-crystallin family.</text>
</comment>
<dbReference type="Pfam" id="PF02423">
    <property type="entry name" value="OCD_Mu_crystall"/>
    <property type="match status" value="1"/>
</dbReference>
<evidence type="ECO:0000313" key="4">
    <source>
        <dbReference type="Proteomes" id="UP000189777"/>
    </source>
</evidence>
<reference evidence="3 4" key="1">
    <citation type="submission" date="2017-02" db="EMBL/GenBank/DDBJ databases">
        <authorList>
            <person name="Peterson S.W."/>
        </authorList>
    </citation>
    <scope>NUCLEOTIDE SEQUENCE [LARGE SCALE GENOMIC DNA]</scope>
    <source>
        <strain evidence="3 4">DSM 21481</strain>
    </source>
</reference>
<dbReference type="AlphaFoldDB" id="A0A1T5LUN1"/>
<dbReference type="SUPFAM" id="SSF51735">
    <property type="entry name" value="NAD(P)-binding Rossmann-fold domains"/>
    <property type="match status" value="1"/>
</dbReference>
<dbReference type="Gene3D" id="3.40.50.720">
    <property type="entry name" value="NAD(P)-binding Rossmann-like Domain"/>
    <property type="match status" value="1"/>
</dbReference>
<gene>
    <name evidence="3" type="ORF">SAMN04324258_3970</name>
</gene>
<dbReference type="EMBL" id="FUZQ01000007">
    <property type="protein sequence ID" value="SKC79564.1"/>
    <property type="molecule type" value="Genomic_DNA"/>
</dbReference>
<dbReference type="InterPro" id="IPR036291">
    <property type="entry name" value="NAD(P)-bd_dom_sf"/>
</dbReference>
<accession>A0A1T5LUN1</accession>
<evidence type="ECO:0000256" key="2">
    <source>
        <dbReference type="SAM" id="MobiDB-lite"/>
    </source>
</evidence>
<keyword evidence="4" id="KW-1185">Reference proteome</keyword>
<dbReference type="PANTHER" id="PTHR13812">
    <property type="entry name" value="KETIMINE REDUCTASE MU-CRYSTALLIN"/>
    <property type="match status" value="1"/>
</dbReference>